<comment type="caution">
    <text evidence="3">The sequence shown here is derived from an EMBL/GenBank/DDBJ whole genome shotgun (WGS) entry which is preliminary data.</text>
</comment>
<keyword evidence="4" id="KW-1185">Reference proteome</keyword>
<dbReference type="InterPro" id="IPR001431">
    <property type="entry name" value="Pept_M16_Zn_BS"/>
</dbReference>
<dbReference type="Gene3D" id="3.30.830.10">
    <property type="entry name" value="Metalloenzyme, LuxS/M16 peptidase-like"/>
    <property type="match status" value="1"/>
</dbReference>
<comment type="similarity">
    <text evidence="1">Belongs to the peptidase M16 family.</text>
</comment>
<evidence type="ECO:0000313" key="4">
    <source>
        <dbReference type="Proteomes" id="UP001596297"/>
    </source>
</evidence>
<protein>
    <submittedName>
        <fullName evidence="3">M16 family metallopeptidase</fullName>
    </submittedName>
</protein>
<evidence type="ECO:0000256" key="1">
    <source>
        <dbReference type="ARBA" id="ARBA00007261"/>
    </source>
</evidence>
<proteinExistence type="inferred from homology"/>
<dbReference type="PROSITE" id="PS00143">
    <property type="entry name" value="INSULINASE"/>
    <property type="match status" value="1"/>
</dbReference>
<name>A0ABW1YD29_9DEIO</name>
<dbReference type="SUPFAM" id="SSF63411">
    <property type="entry name" value="LuxS/MPP-like metallohydrolase"/>
    <property type="match status" value="1"/>
</dbReference>
<dbReference type="RefSeq" id="WP_380083245.1">
    <property type="nucleotide sequence ID" value="NZ_JBHSWD010000001.1"/>
</dbReference>
<evidence type="ECO:0000313" key="3">
    <source>
        <dbReference type="EMBL" id="MFC6592237.1"/>
    </source>
</evidence>
<gene>
    <name evidence="3" type="ORF">ACFP81_09675</name>
</gene>
<dbReference type="InterPro" id="IPR011249">
    <property type="entry name" value="Metalloenz_LuxS/M16"/>
</dbReference>
<organism evidence="3 4">
    <name type="scientific">Deinococcus lacus</name>
    <dbReference type="NCBI Taxonomy" id="392561"/>
    <lineage>
        <taxon>Bacteria</taxon>
        <taxon>Thermotogati</taxon>
        <taxon>Deinococcota</taxon>
        <taxon>Deinococci</taxon>
        <taxon>Deinococcales</taxon>
        <taxon>Deinococcaceae</taxon>
        <taxon>Deinococcus</taxon>
    </lineage>
</organism>
<dbReference type="Proteomes" id="UP001596297">
    <property type="component" value="Unassembled WGS sequence"/>
</dbReference>
<dbReference type="EMBL" id="JBHSWD010000001">
    <property type="protein sequence ID" value="MFC6592237.1"/>
    <property type="molecule type" value="Genomic_DNA"/>
</dbReference>
<accession>A0ABW1YD29</accession>
<dbReference type="PANTHER" id="PTHR11851:SF49">
    <property type="entry name" value="MITOCHONDRIAL-PROCESSING PEPTIDASE SUBUNIT ALPHA"/>
    <property type="match status" value="1"/>
</dbReference>
<dbReference type="Pfam" id="PF00675">
    <property type="entry name" value="Peptidase_M16"/>
    <property type="match status" value="1"/>
</dbReference>
<sequence length="174" mass="19030">MTPVLETLPGGLRLLLDPDPQAQTVAAGCFVTVGARDEAPGEMGVSHFLEHLMFKGSTRVGAAELNERLDDLGGYSNAFTGEEMTVYHLAALPERCGEVFGTLSELLRPALRPGDIHTERGVILEEIAMYAEQPVTQVMEALHSTYWGRHPLGQSVLGTPKRCRAWTWPASERT</sequence>
<dbReference type="PANTHER" id="PTHR11851">
    <property type="entry name" value="METALLOPROTEASE"/>
    <property type="match status" value="1"/>
</dbReference>
<evidence type="ECO:0000259" key="2">
    <source>
        <dbReference type="Pfam" id="PF00675"/>
    </source>
</evidence>
<reference evidence="4" key="1">
    <citation type="journal article" date="2019" name="Int. J. Syst. Evol. Microbiol.">
        <title>The Global Catalogue of Microorganisms (GCM) 10K type strain sequencing project: providing services to taxonomists for standard genome sequencing and annotation.</title>
        <authorList>
            <consortium name="The Broad Institute Genomics Platform"/>
            <consortium name="The Broad Institute Genome Sequencing Center for Infectious Disease"/>
            <person name="Wu L."/>
            <person name="Ma J."/>
        </authorList>
    </citation>
    <scope>NUCLEOTIDE SEQUENCE [LARGE SCALE GENOMIC DNA]</scope>
    <source>
        <strain evidence="4">CGMCC 1.15772</strain>
    </source>
</reference>
<dbReference type="InterPro" id="IPR050361">
    <property type="entry name" value="MPP/UQCRC_Complex"/>
</dbReference>
<feature type="domain" description="Peptidase M16 N-terminal" evidence="2">
    <location>
        <begin position="15"/>
        <end position="159"/>
    </location>
</feature>
<dbReference type="InterPro" id="IPR011765">
    <property type="entry name" value="Pept_M16_N"/>
</dbReference>